<dbReference type="GO" id="GO:0005886">
    <property type="term" value="C:plasma membrane"/>
    <property type="evidence" value="ECO:0007669"/>
    <property type="project" value="UniProtKB-SubCell"/>
</dbReference>
<feature type="transmembrane region" description="Helical" evidence="9">
    <location>
        <begin position="206"/>
        <end position="222"/>
    </location>
</feature>
<comment type="pathway">
    <text evidence="9">Protein modification; lipoprotein biosynthesis (N-acyl transfer).</text>
</comment>
<comment type="caution">
    <text evidence="11">The sequence shown here is derived from an EMBL/GenBank/DDBJ whole genome shotgun (WGS) entry which is preliminary data.</text>
</comment>
<feature type="transmembrane region" description="Helical" evidence="9">
    <location>
        <begin position="99"/>
        <end position="126"/>
    </location>
</feature>
<dbReference type="GO" id="GO:0016410">
    <property type="term" value="F:N-acyltransferase activity"/>
    <property type="evidence" value="ECO:0007669"/>
    <property type="project" value="UniProtKB-UniRule"/>
</dbReference>
<dbReference type="Gene3D" id="3.60.110.10">
    <property type="entry name" value="Carbon-nitrogen hydrolase"/>
    <property type="match status" value="1"/>
</dbReference>
<dbReference type="CDD" id="cd07571">
    <property type="entry name" value="ALP_N-acyl_transferase"/>
    <property type="match status" value="1"/>
</dbReference>
<evidence type="ECO:0000256" key="5">
    <source>
        <dbReference type="ARBA" id="ARBA00022692"/>
    </source>
</evidence>
<feature type="transmembrane region" description="Helical" evidence="9">
    <location>
        <begin position="181"/>
        <end position="199"/>
    </location>
</feature>
<evidence type="ECO:0000313" key="12">
    <source>
        <dbReference type="Proteomes" id="UP000316449"/>
    </source>
</evidence>
<name>A0A520MV94_9GAMM</name>
<dbReference type="EMBL" id="SHBK01000001">
    <property type="protein sequence ID" value="RZO25172.1"/>
    <property type="molecule type" value="Genomic_DNA"/>
</dbReference>
<keyword evidence="3 9" id="KW-1003">Cell membrane</keyword>
<keyword evidence="6 9" id="KW-1133">Transmembrane helix</keyword>
<feature type="domain" description="CN hydrolase" evidence="10">
    <location>
        <begin position="232"/>
        <end position="468"/>
    </location>
</feature>
<proteinExistence type="inferred from homology"/>
<comment type="subcellular location">
    <subcellularLocation>
        <location evidence="1 9">Cell membrane</location>
        <topology evidence="1 9">Multi-pass membrane protein</topology>
    </subcellularLocation>
</comment>
<comment type="function">
    <text evidence="9">Catalyzes the phospholipid dependent N-acylation of the N-terminal cysteine of apolipoprotein, the last step in lipoprotein maturation.</text>
</comment>
<dbReference type="UniPathway" id="UPA00666"/>
<accession>A0A520MV94</accession>
<evidence type="ECO:0000256" key="8">
    <source>
        <dbReference type="ARBA" id="ARBA00023315"/>
    </source>
</evidence>
<dbReference type="Pfam" id="PF20154">
    <property type="entry name" value="LNT_N"/>
    <property type="match status" value="1"/>
</dbReference>
<dbReference type="NCBIfam" id="TIGR00546">
    <property type="entry name" value="lnt"/>
    <property type="match status" value="1"/>
</dbReference>
<organism evidence="11 12">
    <name type="scientific">SAR86 cluster bacterium</name>
    <dbReference type="NCBI Taxonomy" id="2030880"/>
    <lineage>
        <taxon>Bacteria</taxon>
        <taxon>Pseudomonadati</taxon>
        <taxon>Pseudomonadota</taxon>
        <taxon>Gammaproteobacteria</taxon>
        <taxon>SAR86 cluster</taxon>
    </lineage>
</organism>
<keyword evidence="5 9" id="KW-0812">Transmembrane</keyword>
<dbReference type="PANTHER" id="PTHR38686:SF1">
    <property type="entry name" value="APOLIPOPROTEIN N-ACYLTRANSFERASE"/>
    <property type="match status" value="1"/>
</dbReference>
<evidence type="ECO:0000256" key="4">
    <source>
        <dbReference type="ARBA" id="ARBA00022679"/>
    </source>
</evidence>
<dbReference type="InterPro" id="IPR003010">
    <property type="entry name" value="C-N_Hydrolase"/>
</dbReference>
<dbReference type="SUPFAM" id="SSF56317">
    <property type="entry name" value="Carbon-nitrogen hydrolase"/>
    <property type="match status" value="1"/>
</dbReference>
<comment type="catalytic activity">
    <reaction evidence="9">
        <text>N-terminal S-1,2-diacyl-sn-glyceryl-L-cysteinyl-[lipoprotein] + a glycerophospholipid = N-acyl-S-1,2-diacyl-sn-glyceryl-L-cysteinyl-[lipoprotein] + a 2-acyl-sn-glycero-3-phospholipid + H(+)</text>
        <dbReference type="Rhea" id="RHEA:48228"/>
        <dbReference type="Rhea" id="RHEA-COMP:14681"/>
        <dbReference type="Rhea" id="RHEA-COMP:14684"/>
        <dbReference type="ChEBI" id="CHEBI:15378"/>
        <dbReference type="ChEBI" id="CHEBI:136912"/>
        <dbReference type="ChEBI" id="CHEBI:140656"/>
        <dbReference type="ChEBI" id="CHEBI:140657"/>
        <dbReference type="ChEBI" id="CHEBI:140660"/>
        <dbReference type="EC" id="2.3.1.269"/>
    </reaction>
</comment>
<dbReference type="EC" id="2.3.1.269" evidence="9"/>
<sequence length="501" mass="56902">MPIKEKLKKLASPLKQIHKAPFIQYIFLGFIGALSTLAFSPFDLKLIIPFTLAVLIYSTVNSSNFIDALKRAFSWGLGYWISGTGWLIVSIYYYGNTNILISIFILILMGILLSAVFIAPFAVIRLIKLNQNIFVKSLILSSSLTLLELSRFLLLGGFPWLLPGLVFLDTFGQIVIPNYGVYGASYIIYFIASLLALSFTNKNNNFLFLGFLCLLILVPYKNNQHEIHQDSLTLSIIQPSLDPFKKYEPGSYESIEETLVNLTNKNMNADLIIWPESPLPYLNSNSRMEALINKLEEGPDVLSGAWQYKNNRLYNAMTIFGTNQTYFKRHLVPFGEYVPFEGVLRGLIEFFNMPMSSLSEGHSNQALLEFRNFRILGMICFDIAFPLSYLKEVRESDFIVNISNDTWFGSSYGPYQHLQIVRSRALESNKWIARGTSDGISTIVDNNGTIVDKLEKGKSGFLNGTIYKSSQSSFFYLYGYLFSPFLSLIVLIYVIVLRLRR</sequence>
<feature type="transmembrane region" description="Helical" evidence="9">
    <location>
        <begin position="46"/>
        <end position="66"/>
    </location>
</feature>
<feature type="transmembrane region" description="Helical" evidence="9">
    <location>
        <begin position="138"/>
        <end position="161"/>
    </location>
</feature>
<dbReference type="InterPro" id="IPR004563">
    <property type="entry name" value="Apolipo_AcylTrfase"/>
</dbReference>
<evidence type="ECO:0000256" key="6">
    <source>
        <dbReference type="ARBA" id="ARBA00022989"/>
    </source>
</evidence>
<evidence type="ECO:0000256" key="2">
    <source>
        <dbReference type="ARBA" id="ARBA00010065"/>
    </source>
</evidence>
<comment type="similarity">
    <text evidence="2 9">Belongs to the CN hydrolase family. Apolipoprotein N-acyltransferase subfamily.</text>
</comment>
<evidence type="ECO:0000256" key="9">
    <source>
        <dbReference type="HAMAP-Rule" id="MF_01148"/>
    </source>
</evidence>
<feature type="transmembrane region" description="Helical" evidence="9">
    <location>
        <begin position="475"/>
        <end position="496"/>
    </location>
</feature>
<reference evidence="11 12" key="1">
    <citation type="submission" date="2019-02" db="EMBL/GenBank/DDBJ databases">
        <title>Prokaryotic population dynamics and viral predation in marine succession experiment using metagenomics: the confinement effect.</title>
        <authorList>
            <person name="Haro-Moreno J.M."/>
            <person name="Rodriguez-Valera F."/>
            <person name="Lopez-Perez M."/>
        </authorList>
    </citation>
    <scope>NUCLEOTIDE SEQUENCE [LARGE SCALE GENOMIC DNA]</scope>
    <source>
        <strain evidence="11">MED-G165</strain>
    </source>
</reference>
<dbReference type="AlphaFoldDB" id="A0A520MV94"/>
<evidence type="ECO:0000256" key="7">
    <source>
        <dbReference type="ARBA" id="ARBA00023136"/>
    </source>
</evidence>
<dbReference type="GO" id="GO:0042158">
    <property type="term" value="P:lipoprotein biosynthetic process"/>
    <property type="evidence" value="ECO:0007669"/>
    <property type="project" value="UniProtKB-UniRule"/>
</dbReference>
<dbReference type="HAMAP" id="MF_01148">
    <property type="entry name" value="Lnt"/>
    <property type="match status" value="1"/>
</dbReference>
<evidence type="ECO:0000256" key="3">
    <source>
        <dbReference type="ARBA" id="ARBA00022475"/>
    </source>
</evidence>
<dbReference type="Proteomes" id="UP000316449">
    <property type="component" value="Unassembled WGS sequence"/>
</dbReference>
<dbReference type="Pfam" id="PF00795">
    <property type="entry name" value="CN_hydrolase"/>
    <property type="match status" value="1"/>
</dbReference>
<feature type="transmembrane region" description="Helical" evidence="9">
    <location>
        <begin position="21"/>
        <end position="40"/>
    </location>
</feature>
<keyword evidence="11" id="KW-0449">Lipoprotein</keyword>
<evidence type="ECO:0000259" key="10">
    <source>
        <dbReference type="PROSITE" id="PS50263"/>
    </source>
</evidence>
<dbReference type="PANTHER" id="PTHR38686">
    <property type="entry name" value="APOLIPOPROTEIN N-ACYLTRANSFERASE"/>
    <property type="match status" value="1"/>
</dbReference>
<keyword evidence="4 9" id="KW-0808">Transferase</keyword>
<protein>
    <recommendedName>
        <fullName evidence="9">Apolipoprotein N-acyltransferase</fullName>
        <shortName evidence="9">ALP N-acyltransferase</shortName>
        <ecNumber evidence="9">2.3.1.269</ecNumber>
    </recommendedName>
</protein>
<evidence type="ECO:0000313" key="11">
    <source>
        <dbReference type="EMBL" id="RZO25172.1"/>
    </source>
</evidence>
<gene>
    <name evidence="9 11" type="primary">lnt</name>
    <name evidence="11" type="ORF">EVA98_00160</name>
</gene>
<keyword evidence="7 9" id="KW-0472">Membrane</keyword>
<dbReference type="PROSITE" id="PS50263">
    <property type="entry name" value="CN_HYDROLASE"/>
    <property type="match status" value="1"/>
</dbReference>
<keyword evidence="8 9" id="KW-0012">Acyltransferase</keyword>
<dbReference type="InterPro" id="IPR045378">
    <property type="entry name" value="LNT_N"/>
</dbReference>
<feature type="transmembrane region" description="Helical" evidence="9">
    <location>
        <begin position="73"/>
        <end position="93"/>
    </location>
</feature>
<dbReference type="InterPro" id="IPR036526">
    <property type="entry name" value="C-N_Hydrolase_sf"/>
</dbReference>
<evidence type="ECO:0000256" key="1">
    <source>
        <dbReference type="ARBA" id="ARBA00004651"/>
    </source>
</evidence>